<dbReference type="EMBL" id="JBHTHX010001682">
    <property type="protein sequence ID" value="MFD0889153.1"/>
    <property type="molecule type" value="Genomic_DNA"/>
</dbReference>
<evidence type="ECO:0000313" key="2">
    <source>
        <dbReference type="EMBL" id="MFD0889153.1"/>
    </source>
</evidence>
<accession>A0ABW3DZC5</accession>
<dbReference type="Pfam" id="PF24585">
    <property type="entry name" value="YunG"/>
    <property type="match status" value="1"/>
</dbReference>
<feature type="region of interest" description="Disordered" evidence="1">
    <location>
        <begin position="90"/>
        <end position="114"/>
    </location>
</feature>
<feature type="non-terminal residue" evidence="2">
    <location>
        <position position="114"/>
    </location>
</feature>
<proteinExistence type="predicted"/>
<dbReference type="Proteomes" id="UP001597024">
    <property type="component" value="Unassembled WGS sequence"/>
</dbReference>
<organism evidence="2 3">
    <name type="scientific">Streptosporangium algeriense</name>
    <dbReference type="NCBI Taxonomy" id="1682748"/>
    <lineage>
        <taxon>Bacteria</taxon>
        <taxon>Bacillati</taxon>
        <taxon>Actinomycetota</taxon>
        <taxon>Actinomycetes</taxon>
        <taxon>Streptosporangiales</taxon>
        <taxon>Streptosporangiaceae</taxon>
        <taxon>Streptosporangium</taxon>
    </lineage>
</organism>
<evidence type="ECO:0000256" key="1">
    <source>
        <dbReference type="SAM" id="MobiDB-lite"/>
    </source>
</evidence>
<dbReference type="InterPro" id="IPR056238">
    <property type="entry name" value="YunG-like"/>
</dbReference>
<sequence length="114" mass="13130">MEPLRPLPRDAWGPDTCDPAGREQWRPDNPARSQCGTTALVVRDLLGEDPILGEVHVEGVKVWNHYWNRLPDGTEVDLTSDRFHPGEAVVGGRVRHRPPDAPRRRRERYELLRH</sequence>
<feature type="compositionally biased region" description="Basic and acidic residues" evidence="1">
    <location>
        <begin position="97"/>
        <end position="114"/>
    </location>
</feature>
<evidence type="ECO:0000313" key="3">
    <source>
        <dbReference type="Proteomes" id="UP001597024"/>
    </source>
</evidence>
<keyword evidence="3" id="KW-1185">Reference proteome</keyword>
<feature type="region of interest" description="Disordered" evidence="1">
    <location>
        <begin position="1"/>
        <end position="33"/>
    </location>
</feature>
<gene>
    <name evidence="2" type="ORF">ACFQ08_31860</name>
</gene>
<name>A0ABW3DZC5_9ACTN</name>
<protein>
    <submittedName>
        <fullName evidence="2">Uncharacterized protein</fullName>
    </submittedName>
</protein>
<comment type="caution">
    <text evidence="2">The sequence shown here is derived from an EMBL/GenBank/DDBJ whole genome shotgun (WGS) entry which is preliminary data.</text>
</comment>
<reference evidence="3" key="1">
    <citation type="journal article" date="2019" name="Int. J. Syst. Evol. Microbiol.">
        <title>The Global Catalogue of Microorganisms (GCM) 10K type strain sequencing project: providing services to taxonomists for standard genome sequencing and annotation.</title>
        <authorList>
            <consortium name="The Broad Institute Genomics Platform"/>
            <consortium name="The Broad Institute Genome Sequencing Center for Infectious Disease"/>
            <person name="Wu L."/>
            <person name="Ma J."/>
        </authorList>
    </citation>
    <scope>NUCLEOTIDE SEQUENCE [LARGE SCALE GENOMIC DNA]</scope>
    <source>
        <strain evidence="3">CCUG 62974</strain>
    </source>
</reference>